<evidence type="ECO:0000313" key="2">
    <source>
        <dbReference type="Proteomes" id="UP000006562"/>
    </source>
</evidence>
<dbReference type="PANTHER" id="PTHR36436">
    <property type="entry name" value="SLL5081 PROTEIN"/>
    <property type="match status" value="1"/>
</dbReference>
<dbReference type="Pfam" id="PF09234">
    <property type="entry name" value="DUF1963"/>
    <property type="match status" value="1"/>
</dbReference>
<dbReference type="Proteomes" id="UP000006562">
    <property type="component" value="Chromosome"/>
</dbReference>
<dbReference type="InterPro" id="IPR035948">
    <property type="entry name" value="YwqG-like_sf"/>
</dbReference>
<organism evidence="1 2">
    <name type="scientific">Bacillus amyloliquefaciens (strain ATCC 23350 / DSM 7 / BCRC 11601 / CCUG 28519 / NBRC 15535 / NRRL B-14393 / F)</name>
    <dbReference type="NCBI Taxonomy" id="692420"/>
    <lineage>
        <taxon>Bacteria</taxon>
        <taxon>Bacillati</taxon>
        <taxon>Bacillota</taxon>
        <taxon>Bacilli</taxon>
        <taxon>Bacillales</taxon>
        <taxon>Bacillaceae</taxon>
        <taxon>Bacillus</taxon>
        <taxon>Bacillus amyloliquefaciens group</taxon>
    </lineage>
</organism>
<keyword evidence="2" id="KW-1185">Reference proteome</keyword>
<protein>
    <recommendedName>
        <fullName evidence="3">DUF1963 domain-containing protein</fullName>
    </recommendedName>
</protein>
<evidence type="ECO:0008006" key="3">
    <source>
        <dbReference type="Google" id="ProtNLM"/>
    </source>
</evidence>
<reference evidence="1 2" key="1">
    <citation type="journal article" date="2011" name="Int. J. Syst. Evol. Microbiol.">
        <title>Relationship of Bacillus amyloliquefaciens clades associated with strains DSM 7T and FZB42T: a proposal for Bacillus amyloliquefaciens subsp. amyloliquefaciens subsp. nov. and Bacillus amyloliquefaciens subsp. plantarum subsp. nov. based on complete genome sequence comparisons.</title>
        <authorList>
            <person name="Borriss R."/>
            <person name="Chen X.H."/>
            <person name="Rueckert C."/>
            <person name="Blom J."/>
            <person name="Becker A."/>
            <person name="Baumgarth B."/>
            <person name="Fan B."/>
            <person name="Pukall R."/>
            <person name="Schumann P."/>
            <person name="Sproer C."/>
            <person name="Junge H."/>
            <person name="Vater J."/>
            <person name="Puhler A."/>
            <person name="Klenk H.P."/>
        </authorList>
    </citation>
    <scope>NUCLEOTIDE SEQUENCE [LARGE SCALE GENOMIC DNA]</scope>
    <source>
        <strain evidence="2">DSM 7</strain>
    </source>
</reference>
<dbReference type="SUPFAM" id="SSF103032">
    <property type="entry name" value="Hypothetical protein YwqG"/>
    <property type="match status" value="1"/>
</dbReference>
<sequence>MEKTWHLPKQMESSRGLLETSSRPFIKLHVKKAETGRYDSKIAGDPYFPKHEPYPEDESGRPMKLLAQINFADMPGLPDFPDTGILQFYISVSDDVYGLNFDDGCAQTGFCVKYFERVTEQEAELMDDFSFVQVEEEYDFPIQSEALIIPELSAEWVLPSDFQFSQYAAGMDAFDYFEQFDDEVYDEYTANAFGHKIGGYASFTQEDPRSYSHQDHTILLLQIDSDDDIDSMWGDVGIANFFIRPEDLKKKDFSNVLYNWDCS</sequence>
<name>A0A9P1JKQ1_BACAS</name>
<dbReference type="EMBL" id="FN597644">
    <property type="protein sequence ID" value="CBI44592.1"/>
    <property type="molecule type" value="Genomic_DNA"/>
</dbReference>
<dbReference type="AlphaFoldDB" id="A0A9P1JKQ1"/>
<reference evidence="2" key="2">
    <citation type="journal article" date="2011" name="J. Biotechnol.">
        <title>Genome sequence of B. amyloliquefaciens type strain DSM7(T) reveals differences to plant-associated B. amyloliquefaciens FZB42.</title>
        <authorList>
            <person name="Ruckert C."/>
            <person name="Blom J."/>
            <person name="Chen X."/>
            <person name="Reva O."/>
            <person name="Borriss R."/>
        </authorList>
    </citation>
    <scope>NUCLEOTIDE SEQUENCE [LARGE SCALE GENOMIC DNA]</scope>
    <source>
        <strain evidence="2">DSM 7</strain>
    </source>
</reference>
<dbReference type="Gene3D" id="2.30.320.10">
    <property type="entry name" value="YwqG-like"/>
    <property type="match status" value="1"/>
</dbReference>
<accession>A0A9P1JKQ1</accession>
<evidence type="ECO:0000313" key="1">
    <source>
        <dbReference type="EMBL" id="CBI44592.1"/>
    </source>
</evidence>
<proteinExistence type="predicted"/>
<dbReference type="PANTHER" id="PTHR36436:SF6">
    <property type="entry name" value="SLL5081 PROTEIN"/>
    <property type="match status" value="1"/>
</dbReference>
<dbReference type="KEGG" id="bao:BAMF_3466"/>
<dbReference type="InterPro" id="IPR015315">
    <property type="entry name" value="DUF1963"/>
</dbReference>
<gene>
    <name evidence="1" type="primary">ywqG</name>
    <name evidence="1" type="ordered locus">BAMF_3466</name>
</gene>
<dbReference type="RefSeq" id="WP_013353860.1">
    <property type="nucleotide sequence ID" value="NC_014551.1"/>
</dbReference>